<gene>
    <name evidence="2" type="ORF">SAMEA4530655_01010</name>
</gene>
<feature type="region of interest" description="Disordered" evidence="1">
    <location>
        <begin position="1"/>
        <end position="25"/>
    </location>
</feature>
<dbReference type="STRING" id="93222.NA29_09340"/>
<dbReference type="KEGG" id="pspu:NA29_09340"/>
<evidence type="ECO:0000256" key="1">
    <source>
        <dbReference type="SAM" id="MobiDB-lite"/>
    </source>
</evidence>
<sequence length="194" mass="20954">MEVSLTGVNSGTTTQALTESQGTDGRAKVAHAVGSDLRTVSQMLTPEALACTEIVRFWQVADALNEKFGPRALAASLKADATFLARFQQAIVSRDGALGVFVEDLMGTASRPRRQTVVDAMVQSFDFIPDTARVDAVEALLNYKVDEKGGSVATDGVGVIALRGFCDEIFEKIPLTGRTYVKDLFDKYEIELDV</sequence>
<reference evidence="2 3" key="1">
    <citation type="submission" date="2017-06" db="EMBL/GenBank/DDBJ databases">
        <authorList>
            <consortium name="Pathogen Informatics"/>
        </authorList>
    </citation>
    <scope>NUCLEOTIDE SEQUENCE [LARGE SCALE GENOMIC DNA]</scope>
    <source>
        <strain evidence="2 3">NCTC13161</strain>
    </source>
</reference>
<name>A0A239SAN2_9BURK</name>
<proteinExistence type="predicted"/>
<organism evidence="2 3">
    <name type="scientific">Pandoraea sputorum</name>
    <dbReference type="NCBI Taxonomy" id="93222"/>
    <lineage>
        <taxon>Bacteria</taxon>
        <taxon>Pseudomonadati</taxon>
        <taxon>Pseudomonadota</taxon>
        <taxon>Betaproteobacteria</taxon>
        <taxon>Burkholderiales</taxon>
        <taxon>Burkholderiaceae</taxon>
        <taxon>Pandoraea</taxon>
    </lineage>
</organism>
<evidence type="ECO:0000313" key="2">
    <source>
        <dbReference type="EMBL" id="SNU82486.1"/>
    </source>
</evidence>
<dbReference type="AlphaFoldDB" id="A0A239SAN2"/>
<protein>
    <submittedName>
        <fullName evidence="2">Uncharacterized protein</fullName>
    </submittedName>
</protein>
<evidence type="ECO:0000313" key="3">
    <source>
        <dbReference type="Proteomes" id="UP000215126"/>
    </source>
</evidence>
<keyword evidence="3" id="KW-1185">Reference proteome</keyword>
<dbReference type="GeneID" id="88093691"/>
<dbReference type="EMBL" id="LT906435">
    <property type="protein sequence ID" value="SNU82486.1"/>
    <property type="molecule type" value="Genomic_DNA"/>
</dbReference>
<accession>A0A239SAN2</accession>
<dbReference type="Proteomes" id="UP000215126">
    <property type="component" value="Chromosome 1"/>
</dbReference>
<feature type="compositionally biased region" description="Polar residues" evidence="1">
    <location>
        <begin position="1"/>
        <end position="23"/>
    </location>
</feature>
<dbReference type="OrthoDB" id="8941665at2"/>
<dbReference type="RefSeq" id="WP_039396402.1">
    <property type="nucleotide sequence ID" value="NZ_CABPRX010000012.1"/>
</dbReference>